<keyword evidence="2" id="KW-1185">Reference proteome</keyword>
<proteinExistence type="predicted"/>
<dbReference type="AlphaFoldDB" id="A0A1G6X8R5"/>
<accession>A0A1G6X8R5</accession>
<sequence>MKALLKNETARIGGGLSLPQATPVPLPYPCELPWTPPAPGPIHAPWHPLPPQQQH</sequence>
<organism evidence="1 2">
    <name type="scientific">Aquimonas voraii</name>
    <dbReference type="NCBI Taxonomy" id="265719"/>
    <lineage>
        <taxon>Bacteria</taxon>
        <taxon>Pseudomonadati</taxon>
        <taxon>Pseudomonadota</taxon>
        <taxon>Gammaproteobacteria</taxon>
        <taxon>Lysobacterales</taxon>
        <taxon>Lysobacteraceae</taxon>
        <taxon>Aquimonas</taxon>
    </lineage>
</organism>
<evidence type="ECO:0000313" key="1">
    <source>
        <dbReference type="EMBL" id="SDD74569.1"/>
    </source>
</evidence>
<protein>
    <submittedName>
        <fullName evidence="1">Uncharacterized protein</fullName>
    </submittedName>
</protein>
<evidence type="ECO:0000313" key="2">
    <source>
        <dbReference type="Proteomes" id="UP000199603"/>
    </source>
</evidence>
<reference evidence="1 2" key="1">
    <citation type="submission" date="2016-10" db="EMBL/GenBank/DDBJ databases">
        <authorList>
            <person name="de Groot N.N."/>
        </authorList>
    </citation>
    <scope>NUCLEOTIDE SEQUENCE [LARGE SCALE GENOMIC DNA]</scope>
    <source>
        <strain evidence="1 2">DSM 16957</strain>
    </source>
</reference>
<dbReference type="Proteomes" id="UP000199603">
    <property type="component" value="Unassembled WGS sequence"/>
</dbReference>
<gene>
    <name evidence="1" type="ORF">SAMN04488509_106102</name>
</gene>
<dbReference type="EMBL" id="FNAG01000006">
    <property type="protein sequence ID" value="SDD74569.1"/>
    <property type="molecule type" value="Genomic_DNA"/>
</dbReference>
<dbReference type="STRING" id="265719.SAMN04488509_106102"/>
<name>A0A1G6X8R5_9GAMM</name>